<dbReference type="GO" id="GO:0009288">
    <property type="term" value="C:bacterial-type flagellum"/>
    <property type="evidence" value="ECO:0007669"/>
    <property type="project" value="InterPro"/>
</dbReference>
<organism evidence="12 13">
    <name type="scientific">Hydrocarboniphaga daqingensis</name>
    <dbReference type="NCBI Taxonomy" id="490188"/>
    <lineage>
        <taxon>Bacteria</taxon>
        <taxon>Pseudomonadati</taxon>
        <taxon>Pseudomonadota</taxon>
        <taxon>Gammaproteobacteria</taxon>
        <taxon>Nevskiales</taxon>
        <taxon>Nevskiaceae</taxon>
        <taxon>Hydrocarboniphaga</taxon>
    </lineage>
</organism>
<dbReference type="GO" id="GO:0015031">
    <property type="term" value="P:protein transport"/>
    <property type="evidence" value="ECO:0007669"/>
    <property type="project" value="UniProtKB-KW"/>
</dbReference>
<proteinExistence type="inferred from homology"/>
<evidence type="ECO:0000256" key="1">
    <source>
        <dbReference type="ARBA" id="ARBA00004413"/>
    </source>
</evidence>
<dbReference type="GO" id="GO:0006935">
    <property type="term" value="P:chemotaxis"/>
    <property type="evidence" value="ECO:0007669"/>
    <property type="project" value="UniProtKB-KW"/>
</dbReference>
<protein>
    <recommendedName>
        <fullName evidence="3">Flagellar FliJ protein</fullName>
    </recommendedName>
</protein>
<dbReference type="RefSeq" id="WP_072892740.1">
    <property type="nucleotide sequence ID" value="NZ_FQWZ01000001.1"/>
</dbReference>
<gene>
    <name evidence="12" type="ORF">SAMN04488068_0149</name>
</gene>
<keyword evidence="8" id="KW-0653">Protein transport</keyword>
<evidence type="ECO:0000256" key="7">
    <source>
        <dbReference type="ARBA" id="ARBA00022795"/>
    </source>
</evidence>
<evidence type="ECO:0000256" key="5">
    <source>
        <dbReference type="ARBA" id="ARBA00022475"/>
    </source>
</evidence>
<evidence type="ECO:0000256" key="6">
    <source>
        <dbReference type="ARBA" id="ARBA00022500"/>
    </source>
</evidence>
<comment type="similarity">
    <text evidence="2">Belongs to the FliJ family.</text>
</comment>
<dbReference type="NCBIfam" id="TIGR02473">
    <property type="entry name" value="flagell_FliJ"/>
    <property type="match status" value="1"/>
</dbReference>
<keyword evidence="7" id="KW-1005">Bacterial flagellum biogenesis</keyword>
<keyword evidence="12" id="KW-0966">Cell projection</keyword>
<evidence type="ECO:0000313" key="13">
    <source>
        <dbReference type="Proteomes" id="UP000199758"/>
    </source>
</evidence>
<evidence type="ECO:0000313" key="12">
    <source>
        <dbReference type="EMBL" id="SHG42930.1"/>
    </source>
</evidence>
<keyword evidence="10" id="KW-1006">Bacterial flagellum protein export</keyword>
<dbReference type="PANTHER" id="PTHR38786:SF1">
    <property type="entry name" value="FLAGELLAR FLIJ PROTEIN"/>
    <property type="match status" value="1"/>
</dbReference>
<evidence type="ECO:0000256" key="10">
    <source>
        <dbReference type="ARBA" id="ARBA00023225"/>
    </source>
</evidence>
<name>A0A1M5JRL9_9GAMM</name>
<dbReference type="GO" id="GO:0044781">
    <property type="term" value="P:bacterial-type flagellum organization"/>
    <property type="evidence" value="ECO:0007669"/>
    <property type="project" value="UniProtKB-KW"/>
</dbReference>
<comment type="subcellular location">
    <subcellularLocation>
        <location evidence="1">Cell membrane</location>
        <topology evidence="1">Peripheral membrane protein</topology>
        <orientation evidence="1">Cytoplasmic side</orientation>
    </subcellularLocation>
</comment>
<evidence type="ECO:0000256" key="9">
    <source>
        <dbReference type="ARBA" id="ARBA00023136"/>
    </source>
</evidence>
<dbReference type="InterPro" id="IPR052570">
    <property type="entry name" value="FliJ"/>
</dbReference>
<dbReference type="GO" id="GO:0005886">
    <property type="term" value="C:plasma membrane"/>
    <property type="evidence" value="ECO:0007669"/>
    <property type="project" value="UniProtKB-SubCell"/>
</dbReference>
<accession>A0A1M5JRL9</accession>
<reference evidence="12 13" key="1">
    <citation type="submission" date="2016-11" db="EMBL/GenBank/DDBJ databases">
        <authorList>
            <person name="Jaros S."/>
            <person name="Januszkiewicz K."/>
            <person name="Wedrychowicz H."/>
        </authorList>
    </citation>
    <scope>NUCLEOTIDE SEQUENCE [LARGE SCALE GENOMIC DNA]</scope>
    <source>
        <strain evidence="12 13">CGMCC 1.7049</strain>
    </source>
</reference>
<evidence type="ECO:0000256" key="8">
    <source>
        <dbReference type="ARBA" id="ARBA00022927"/>
    </source>
</evidence>
<evidence type="ECO:0000256" key="2">
    <source>
        <dbReference type="ARBA" id="ARBA00010004"/>
    </source>
</evidence>
<feature type="coiled-coil region" evidence="11">
    <location>
        <begin position="11"/>
        <end position="45"/>
    </location>
</feature>
<keyword evidence="5" id="KW-1003">Cell membrane</keyword>
<dbReference type="AlphaFoldDB" id="A0A1M5JRL9"/>
<evidence type="ECO:0000256" key="11">
    <source>
        <dbReference type="SAM" id="Coils"/>
    </source>
</evidence>
<dbReference type="STRING" id="490188.SAMN04488068_0149"/>
<keyword evidence="4" id="KW-0813">Transport</keyword>
<dbReference type="GO" id="GO:0071973">
    <property type="term" value="P:bacterial-type flagellum-dependent cell motility"/>
    <property type="evidence" value="ECO:0007669"/>
    <property type="project" value="InterPro"/>
</dbReference>
<dbReference type="OrthoDB" id="5951725at2"/>
<keyword evidence="13" id="KW-1185">Reference proteome</keyword>
<dbReference type="PANTHER" id="PTHR38786">
    <property type="entry name" value="FLAGELLAR FLIJ PROTEIN"/>
    <property type="match status" value="1"/>
</dbReference>
<dbReference type="EMBL" id="FQWZ01000001">
    <property type="protein sequence ID" value="SHG42930.1"/>
    <property type="molecule type" value="Genomic_DNA"/>
</dbReference>
<evidence type="ECO:0000256" key="3">
    <source>
        <dbReference type="ARBA" id="ARBA00020392"/>
    </source>
</evidence>
<dbReference type="Pfam" id="PF02050">
    <property type="entry name" value="FliJ"/>
    <property type="match status" value="1"/>
</dbReference>
<dbReference type="Proteomes" id="UP000199758">
    <property type="component" value="Unassembled WGS sequence"/>
</dbReference>
<dbReference type="Gene3D" id="1.10.287.1700">
    <property type="match status" value="1"/>
</dbReference>
<keyword evidence="12" id="KW-0969">Cilium</keyword>
<keyword evidence="12" id="KW-0282">Flagellum</keyword>
<evidence type="ECO:0000256" key="4">
    <source>
        <dbReference type="ARBA" id="ARBA00022448"/>
    </source>
</evidence>
<keyword evidence="11" id="KW-0175">Coiled coil</keyword>
<sequence>MLKQKRLEPIHDLAERREDEVARELSEARQQLALREAQLRELEGYREPSTAAISAEMLRNREAFRLRLADAIVQQRRVVELARRHVEQTRQRWLASHQQTQLYDKLIDRARTHEQAEQDRRAQRELDELALRASALRAR</sequence>
<keyword evidence="9" id="KW-0472">Membrane</keyword>
<keyword evidence="6" id="KW-0145">Chemotaxis</keyword>
<dbReference type="InterPro" id="IPR012823">
    <property type="entry name" value="Flagell_FliJ"/>
</dbReference>
<dbReference type="InterPro" id="IPR053716">
    <property type="entry name" value="Flag_assembly_chemotaxis_eff"/>
</dbReference>